<dbReference type="Proteomes" id="UP000230233">
    <property type="component" value="Chromosome V"/>
</dbReference>
<organism evidence="2 3">
    <name type="scientific">Caenorhabditis nigoni</name>
    <dbReference type="NCBI Taxonomy" id="1611254"/>
    <lineage>
        <taxon>Eukaryota</taxon>
        <taxon>Metazoa</taxon>
        <taxon>Ecdysozoa</taxon>
        <taxon>Nematoda</taxon>
        <taxon>Chromadorea</taxon>
        <taxon>Rhabditida</taxon>
        <taxon>Rhabditina</taxon>
        <taxon>Rhabditomorpha</taxon>
        <taxon>Rhabditoidea</taxon>
        <taxon>Rhabditidae</taxon>
        <taxon>Peloderinae</taxon>
        <taxon>Caenorhabditis</taxon>
    </lineage>
</organism>
<proteinExistence type="predicted"/>
<reference evidence="3" key="1">
    <citation type="submission" date="2017-10" db="EMBL/GenBank/DDBJ databases">
        <title>Rapid genome shrinkage in a self-fertile nematode reveals novel sperm competition proteins.</title>
        <authorList>
            <person name="Yin D."/>
            <person name="Schwarz E.M."/>
            <person name="Thomas C.G."/>
            <person name="Felde R.L."/>
            <person name="Korf I.F."/>
            <person name="Cutter A.D."/>
            <person name="Schartner C.M."/>
            <person name="Ralston E.J."/>
            <person name="Meyer B.J."/>
            <person name="Haag E.S."/>
        </authorList>
    </citation>
    <scope>NUCLEOTIDE SEQUENCE [LARGE SCALE GENOMIC DNA]</scope>
    <source>
        <strain evidence="3">JU1422</strain>
    </source>
</reference>
<accession>A0A2G5TN40</accession>
<feature type="region of interest" description="Disordered" evidence="1">
    <location>
        <begin position="48"/>
        <end position="69"/>
    </location>
</feature>
<evidence type="ECO:0000313" key="3">
    <source>
        <dbReference type="Proteomes" id="UP000230233"/>
    </source>
</evidence>
<gene>
    <name evidence="2" type="primary">Cnig_chr_V.g20527</name>
    <name evidence="2" type="ORF">B9Z55_020527</name>
</gene>
<dbReference type="AlphaFoldDB" id="A0A2G5TN40"/>
<name>A0A2G5TN40_9PELO</name>
<comment type="caution">
    <text evidence="2">The sequence shown here is derived from an EMBL/GenBank/DDBJ whole genome shotgun (WGS) entry which is preliminary data.</text>
</comment>
<evidence type="ECO:0000313" key="2">
    <source>
        <dbReference type="EMBL" id="PIC28700.1"/>
    </source>
</evidence>
<sequence length="101" mass="11241">MNCNPCLSLNSTQKCIEKMQFSLETLLFWLSLASLHLPPFPLLSETPPTLHAKHSERRNPGDVGTLATPTPTARRLINLPGWGYSVIMKTESPWRGLSIAL</sequence>
<protein>
    <submittedName>
        <fullName evidence="2">Uncharacterized protein</fullName>
    </submittedName>
</protein>
<dbReference type="EMBL" id="PDUG01000005">
    <property type="protein sequence ID" value="PIC28700.1"/>
    <property type="molecule type" value="Genomic_DNA"/>
</dbReference>
<keyword evidence="3" id="KW-1185">Reference proteome</keyword>
<evidence type="ECO:0000256" key="1">
    <source>
        <dbReference type="SAM" id="MobiDB-lite"/>
    </source>
</evidence>